<comment type="caution">
    <text evidence="4">The sequence shown here is derived from an EMBL/GenBank/DDBJ whole genome shotgun (WGS) entry which is preliminary data.</text>
</comment>
<feature type="compositionally biased region" description="Polar residues" evidence="2">
    <location>
        <begin position="1200"/>
        <end position="1210"/>
    </location>
</feature>
<protein>
    <submittedName>
        <fullName evidence="4">Uncharacterized protein</fullName>
    </submittedName>
</protein>
<feature type="transmembrane region" description="Helical" evidence="3">
    <location>
        <begin position="965"/>
        <end position="985"/>
    </location>
</feature>
<name>A0A0W0SRI7_9GAMM</name>
<dbReference type="EMBL" id="LNXY01000027">
    <property type="protein sequence ID" value="KTC85892.1"/>
    <property type="molecule type" value="Genomic_DNA"/>
</dbReference>
<evidence type="ECO:0000256" key="3">
    <source>
        <dbReference type="SAM" id="Phobius"/>
    </source>
</evidence>
<evidence type="ECO:0000256" key="2">
    <source>
        <dbReference type="SAM" id="MobiDB-lite"/>
    </source>
</evidence>
<dbReference type="PATRIC" id="fig|1212489.4.peg.2340"/>
<keyword evidence="1" id="KW-0175">Coiled coil</keyword>
<feature type="region of interest" description="Disordered" evidence="2">
    <location>
        <begin position="1157"/>
        <end position="1210"/>
    </location>
</feature>
<feature type="compositionally biased region" description="Basic and acidic residues" evidence="2">
    <location>
        <begin position="1175"/>
        <end position="1186"/>
    </location>
</feature>
<sequence>MPKTPYQAMLAYNEFLKRKFILHGADDSKLVLLTPFRAIGTPPGGGLPSFSELSEIATPSTLEKKKVYSHGEAKLSIVNQDNNYQTTVYVTTAEKIRSALRNGVFEASSIQDPLAKMIAQIGEYKRTVFERSTELGLKVRKNEERLVVADMAQRLIEALQPLNRSVNRYQSVKTPEENLATITKKLKKLRENLQEKIDSMKDKKEQAPYSGLIHCAATLKYATYQYEKSLAAIKNPSEEQVRAILGSYGSSDNLLKYFLQQQINTITQITIDTNYSITGLYQDASGLSQALLDAQFTGEGYSSQMTDYHNTVTKAHSLDFSAKKQNELVTVDLAEYGFKPKSKVDLAKRIALITRNEEGGKLYKDSDDTVMLINFRGEKGKIPGYTAAKKGLFVLVNFGIDVVSFGLDLMYSGVFVAGGGVNLALRAFGRAPFKIPAFPSEQAFLQKWDIAEAKYKTLSETQALFDDEALTQVPNGGIFVTGMQFLGQQLTNFTLNPLGEVIKGVTVHFWEGIKDIYNDVTIGRNPISDNDLLQLLNSRLKDDERITHLHQQKIRDLHRTYKNQIPSHSEIFKQFDHYIEATADYRLNPDSPEDFVSWASNDFTRSIVEVFSKEIYRAHPIGSLAFTLAACTAAPMAMPFLVKYSFFHFMYTKLNIPIAKALVGETQGLMSSFSTALINGKAAFLFTDLTSGKNSLAIRGAEMLIENPVLAAIVGTAAIGLGFEIAYKANIPWLSSSIADEVRHAAFPYLELGISGAKLAAIVIESGIRYDWEEEFEQEPEMDAGEKELAIQQANTKAVHQARASIEDLRPEIKAAITVGYKKERNIENLSPEEEKQIDVQTTQYLDAFKDALRSDYSDLMVNSLEEAIADYVHRNTSPSEEMKDNIIPKLQDNFKRARIRHQILQLEPDNLPQDEKYKIMHYVNTHYADNPEYISAVKYKLMGGHERIGGLAGSIKMALSYIPALSRASVALILISGLAIASLFNPKLRERSFSFQPVQDLLNKARVDFGLIVRAMANVVRMSWELVGAVLRVPIVITYALVASPLLIGQYLTSSHYFPTPNEMNSVLSELMFAPGKISQIFNAVIGFFRAGASAKDLEVATNDVMSQETSENIMQLQPLIPQTIAPQKILEQPMEELLTPAGDSTSLMNNLFEQSDTKEKEQQQPSGPVTKAQPEKVKSEREKAQWQQLPREEVSEDPLSTTINQKSL</sequence>
<keyword evidence="5" id="KW-1185">Reference proteome</keyword>
<keyword evidence="3" id="KW-0472">Membrane</keyword>
<evidence type="ECO:0000313" key="4">
    <source>
        <dbReference type="EMBL" id="KTC85892.1"/>
    </source>
</evidence>
<evidence type="ECO:0000256" key="1">
    <source>
        <dbReference type="SAM" id="Coils"/>
    </source>
</evidence>
<reference evidence="4 5" key="1">
    <citation type="submission" date="2015-11" db="EMBL/GenBank/DDBJ databases">
        <title>Genomic analysis of 38 Legionella species identifies large and diverse effector repertoires.</title>
        <authorList>
            <person name="Burstein D."/>
            <person name="Amaro F."/>
            <person name="Zusman T."/>
            <person name="Lifshitz Z."/>
            <person name="Cohen O."/>
            <person name="Gilbert J.A."/>
            <person name="Pupko T."/>
            <person name="Shuman H.A."/>
            <person name="Segal G."/>
        </authorList>
    </citation>
    <scope>NUCLEOTIDE SEQUENCE [LARGE SCALE GENOMIC DNA]</scope>
    <source>
        <strain evidence="4 5">ATCC 700990</strain>
    </source>
</reference>
<dbReference type="AlphaFoldDB" id="A0A0W0SRI7"/>
<dbReference type="OrthoDB" id="5653121at2"/>
<gene>
    <name evidence="4" type="ORF">Ldro_2217</name>
</gene>
<dbReference type="Proteomes" id="UP000054736">
    <property type="component" value="Unassembled WGS sequence"/>
</dbReference>
<feature type="transmembrane region" description="Helical" evidence="3">
    <location>
        <begin position="1027"/>
        <end position="1049"/>
    </location>
</feature>
<keyword evidence="3" id="KW-0812">Transmembrane</keyword>
<proteinExistence type="predicted"/>
<dbReference type="RefSeq" id="WP_058496487.1">
    <property type="nucleotide sequence ID" value="NZ_CAAAIU010000001.1"/>
</dbReference>
<keyword evidence="3" id="KW-1133">Transmembrane helix</keyword>
<feature type="coiled-coil region" evidence="1">
    <location>
        <begin position="179"/>
        <end position="206"/>
    </location>
</feature>
<organism evidence="4 5">
    <name type="scientific">Legionella drozanskii LLAP-1</name>
    <dbReference type="NCBI Taxonomy" id="1212489"/>
    <lineage>
        <taxon>Bacteria</taxon>
        <taxon>Pseudomonadati</taxon>
        <taxon>Pseudomonadota</taxon>
        <taxon>Gammaproteobacteria</taxon>
        <taxon>Legionellales</taxon>
        <taxon>Legionellaceae</taxon>
        <taxon>Legionella</taxon>
    </lineage>
</organism>
<evidence type="ECO:0000313" key="5">
    <source>
        <dbReference type="Proteomes" id="UP000054736"/>
    </source>
</evidence>
<accession>A0A0W0SRI7</accession>